<accession>A0ABW9VCA2</accession>
<dbReference type="NCBIfam" id="TIGR01563">
    <property type="entry name" value="gp16_SPP1"/>
    <property type="match status" value="1"/>
</dbReference>
<dbReference type="Pfam" id="PF05521">
    <property type="entry name" value="Phage_HCP"/>
    <property type="match status" value="1"/>
</dbReference>
<dbReference type="Proteomes" id="UP000449678">
    <property type="component" value="Unassembled WGS sequence"/>
</dbReference>
<evidence type="ECO:0000313" key="1">
    <source>
        <dbReference type="EMBL" id="MYM37258.1"/>
    </source>
</evidence>
<dbReference type="RefSeq" id="WP_160992601.1">
    <property type="nucleotide sequence ID" value="NZ_WWCO01000025.1"/>
</dbReference>
<name>A0ABW9VCA2_9BURK</name>
<proteinExistence type="predicted"/>
<keyword evidence="2" id="KW-1185">Reference proteome</keyword>
<sequence>MSALKYNQRIRIEKPGGRDPRYGAATKEWLPVIEVWAKVEDTKPKNTDATQGGLRLARDAATVWVRYREGITSDMRVVELDGRRRVLSITGGPSAVNGYRDLEFTVERYSV</sequence>
<dbReference type="EMBL" id="WWCO01000025">
    <property type="protein sequence ID" value="MYM37258.1"/>
    <property type="molecule type" value="Genomic_DNA"/>
</dbReference>
<comment type="caution">
    <text evidence="1">The sequence shown here is derived from an EMBL/GenBank/DDBJ whole genome shotgun (WGS) entry which is preliminary data.</text>
</comment>
<reference evidence="1 2" key="1">
    <citation type="submission" date="2019-12" db="EMBL/GenBank/DDBJ databases">
        <title>Novel species isolated from a subtropical stream in China.</title>
        <authorList>
            <person name="Lu H."/>
        </authorList>
    </citation>
    <scope>NUCLEOTIDE SEQUENCE [LARGE SCALE GENOMIC DNA]</scope>
    <source>
        <strain evidence="1 2">FT94W</strain>
    </source>
</reference>
<protein>
    <submittedName>
        <fullName evidence="1">Phage head closure protein</fullName>
    </submittedName>
</protein>
<evidence type="ECO:0000313" key="2">
    <source>
        <dbReference type="Proteomes" id="UP000449678"/>
    </source>
</evidence>
<gene>
    <name evidence="1" type="ORF">GTP38_23305</name>
</gene>
<dbReference type="InterPro" id="IPR038666">
    <property type="entry name" value="SSP1_head-tail_sf"/>
</dbReference>
<dbReference type="Gene3D" id="2.40.10.270">
    <property type="entry name" value="Bacteriophage SPP1 head-tail adaptor protein"/>
    <property type="match status" value="1"/>
</dbReference>
<dbReference type="InterPro" id="IPR008767">
    <property type="entry name" value="Phage_SPP1_head-tail_adaptor"/>
</dbReference>
<organism evidence="1 2">
    <name type="scientific">Duganella lactea</name>
    <dbReference type="NCBI Taxonomy" id="2692173"/>
    <lineage>
        <taxon>Bacteria</taxon>
        <taxon>Pseudomonadati</taxon>
        <taxon>Pseudomonadota</taxon>
        <taxon>Betaproteobacteria</taxon>
        <taxon>Burkholderiales</taxon>
        <taxon>Oxalobacteraceae</taxon>
        <taxon>Telluria group</taxon>
        <taxon>Duganella</taxon>
    </lineage>
</organism>